<dbReference type="EMBL" id="CAMXCT020001030">
    <property type="protein sequence ID" value="CAL1139309.1"/>
    <property type="molecule type" value="Genomic_DNA"/>
</dbReference>
<dbReference type="NCBIfam" id="TIGR00027">
    <property type="entry name" value="mthyl_TIGR00027"/>
    <property type="match status" value="1"/>
</dbReference>
<dbReference type="PANTHER" id="PTHR43619">
    <property type="entry name" value="S-ADENOSYL-L-METHIONINE-DEPENDENT METHYLTRANSFERASE YKTD-RELATED"/>
    <property type="match status" value="1"/>
</dbReference>
<dbReference type="GO" id="GO:0008168">
    <property type="term" value="F:methyltransferase activity"/>
    <property type="evidence" value="ECO:0007669"/>
    <property type="project" value="UniProtKB-KW"/>
</dbReference>
<feature type="compositionally biased region" description="Basic residues" evidence="4">
    <location>
        <begin position="66"/>
        <end position="77"/>
    </location>
</feature>
<organism evidence="5">
    <name type="scientific">Cladocopium goreaui</name>
    <dbReference type="NCBI Taxonomy" id="2562237"/>
    <lineage>
        <taxon>Eukaryota</taxon>
        <taxon>Sar</taxon>
        <taxon>Alveolata</taxon>
        <taxon>Dinophyceae</taxon>
        <taxon>Suessiales</taxon>
        <taxon>Symbiodiniaceae</taxon>
        <taxon>Cladocopium</taxon>
    </lineage>
</organism>
<dbReference type="SUPFAM" id="SSF53335">
    <property type="entry name" value="S-adenosyl-L-methionine-dependent methyltransferases"/>
    <property type="match status" value="1"/>
</dbReference>
<dbReference type="EMBL" id="CAMXCT030001030">
    <property type="protein sequence ID" value="CAL4773246.1"/>
    <property type="molecule type" value="Genomic_DNA"/>
</dbReference>
<name>A0A9P1C6G2_9DINO</name>
<dbReference type="Pfam" id="PF04072">
    <property type="entry name" value="LCM"/>
    <property type="match status" value="1"/>
</dbReference>
<protein>
    <submittedName>
        <fullName evidence="6">S-adenosyl-L-methionine-dependent methyltransferase MSMEG_0095/MSMEI_0092</fullName>
    </submittedName>
</protein>
<gene>
    <name evidence="5" type="ORF">C1SCF055_LOCUS13322</name>
</gene>
<dbReference type="EMBL" id="CAMXCT010001030">
    <property type="protein sequence ID" value="CAI3985934.1"/>
    <property type="molecule type" value="Genomic_DNA"/>
</dbReference>
<evidence type="ECO:0000256" key="4">
    <source>
        <dbReference type="SAM" id="MobiDB-lite"/>
    </source>
</evidence>
<dbReference type="OrthoDB" id="434425at2759"/>
<evidence type="ECO:0000313" key="7">
    <source>
        <dbReference type="Proteomes" id="UP001152797"/>
    </source>
</evidence>
<keyword evidence="7" id="KW-1185">Reference proteome</keyword>
<dbReference type="InterPro" id="IPR029063">
    <property type="entry name" value="SAM-dependent_MTases_sf"/>
</dbReference>
<dbReference type="PANTHER" id="PTHR43619:SF2">
    <property type="entry name" value="S-ADENOSYL-L-METHIONINE-DEPENDENT METHYLTRANSFERASES SUPERFAMILY PROTEIN"/>
    <property type="match status" value="1"/>
</dbReference>
<dbReference type="Gene3D" id="3.40.50.150">
    <property type="entry name" value="Vaccinia Virus protein VP39"/>
    <property type="match status" value="1"/>
</dbReference>
<proteinExistence type="inferred from homology"/>
<evidence type="ECO:0000256" key="2">
    <source>
        <dbReference type="ARBA" id="ARBA00022603"/>
    </source>
</evidence>
<evidence type="ECO:0000256" key="1">
    <source>
        <dbReference type="ARBA" id="ARBA00008138"/>
    </source>
</evidence>
<dbReference type="AlphaFoldDB" id="A0A9P1C6G2"/>
<dbReference type="Proteomes" id="UP001152797">
    <property type="component" value="Unassembled WGS sequence"/>
</dbReference>
<reference evidence="6 7" key="2">
    <citation type="submission" date="2024-05" db="EMBL/GenBank/DDBJ databases">
        <authorList>
            <person name="Chen Y."/>
            <person name="Shah S."/>
            <person name="Dougan E. K."/>
            <person name="Thang M."/>
            <person name="Chan C."/>
        </authorList>
    </citation>
    <scope>NUCLEOTIDE SEQUENCE [LARGE SCALE GENOMIC DNA]</scope>
</reference>
<evidence type="ECO:0000256" key="3">
    <source>
        <dbReference type="ARBA" id="ARBA00022679"/>
    </source>
</evidence>
<feature type="region of interest" description="Disordered" evidence="4">
    <location>
        <begin position="1"/>
        <end position="139"/>
    </location>
</feature>
<dbReference type="InterPro" id="IPR011610">
    <property type="entry name" value="SAM_mthyl_Trfase_ML2640-like"/>
</dbReference>
<reference evidence="5" key="1">
    <citation type="submission" date="2022-10" db="EMBL/GenBank/DDBJ databases">
        <authorList>
            <person name="Chen Y."/>
            <person name="Dougan E. K."/>
            <person name="Chan C."/>
            <person name="Rhodes N."/>
            <person name="Thang M."/>
        </authorList>
    </citation>
    <scope>NUCLEOTIDE SEQUENCE</scope>
</reference>
<accession>A0A9P1C6G2</accession>
<feature type="compositionally biased region" description="Basic and acidic residues" evidence="4">
    <location>
        <begin position="116"/>
        <end position="125"/>
    </location>
</feature>
<evidence type="ECO:0000313" key="6">
    <source>
        <dbReference type="EMBL" id="CAL4773246.1"/>
    </source>
</evidence>
<keyword evidence="2 6" id="KW-0489">Methyltransferase</keyword>
<keyword evidence="3" id="KW-0808">Transferase</keyword>
<comment type="caution">
    <text evidence="5">The sequence shown here is derived from an EMBL/GenBank/DDBJ whole genome shotgun (WGS) entry which is preliminary data.</text>
</comment>
<dbReference type="InterPro" id="IPR007213">
    <property type="entry name" value="Ppm1/Ppm2/Tcmp"/>
</dbReference>
<dbReference type="GO" id="GO:0032259">
    <property type="term" value="P:methylation"/>
    <property type="evidence" value="ECO:0007669"/>
    <property type="project" value="UniProtKB-KW"/>
</dbReference>
<comment type="similarity">
    <text evidence="1">Belongs to the UPF0677 family.</text>
</comment>
<evidence type="ECO:0000313" key="5">
    <source>
        <dbReference type="EMBL" id="CAI3985934.1"/>
    </source>
</evidence>
<sequence length="681" mass="74712">MDPWHSKGLGLSPDYGGFAGAAHQDPQLSSYGGFSSSPPIQSFERPGTLRAHQEDFQRSTGGYKSGKGKGGKGSKSHAGKDGWSGKAAPEPERKVGGCGGVIAELTSDGRLGTMSRNDRTQSDFRHSRRPQTSQAFDKDYSRRVDYKVSEPDDDWAKNPDIFSSANYDNYDSHAWDQPQAHVVPSSGGRCASLTAKMPYAGIAAELTSDGRLRADWRASEGHDFEASRQGKGNDSWSNEWRGSVRSFDENYWSSPASKGKGKGKSKKGKDKLMAVTNLDEVMRLLGENAEVSVVGQTAFMVAAERALESEREDALFVDPYAKALSGDGLGMSDRLGEAGSQFGFKNWPEFHKVWTVVRTKFIDDILSEVAVPQMVNLGAGVDTRPFRLTAYERFKASYEVDTAEVNAVKSAFFSHNAATPLCPVVNVSADFCTAGMLTEKLSEAGFEVQAPSAFLIEGVLDFLEDSAGSFLHEVSQLAAPGSIAIINYAIGPQRPGTFTAETLQKLLEGFGWKDFQIDVFGGERLNYGRYKEGLPPSEDWAFATCAAWNSLDRWYGWSKNEQVQMVQMVQGWQGWKLEGQTAMAEERRDFSFQQMLTRQSPGGLLANFRARRMGLPVPFAAPSPVRADVGSLSADGLVPEHQLPQHCLGHYDFCMHFGLLHDDQALSDRVFSSKGMTDDRF</sequence>
<feature type="compositionally biased region" description="Polar residues" evidence="4">
    <location>
        <begin position="26"/>
        <end position="40"/>
    </location>
</feature>